<protein>
    <submittedName>
        <fullName evidence="9">RNA polymerase sigma-70 factor (ECF subfamily)</fullName>
    </submittedName>
</protein>
<dbReference type="NCBIfam" id="TIGR02937">
    <property type="entry name" value="sigma70-ECF"/>
    <property type="match status" value="1"/>
</dbReference>
<evidence type="ECO:0000259" key="7">
    <source>
        <dbReference type="Pfam" id="PF04542"/>
    </source>
</evidence>
<dbReference type="InterPro" id="IPR013325">
    <property type="entry name" value="RNA_pol_sigma_r2"/>
</dbReference>
<name>A0ABS2M865_9ACTN</name>
<feature type="domain" description="RNA polymerase sigma-70 region 2" evidence="7">
    <location>
        <begin position="47"/>
        <end position="113"/>
    </location>
</feature>
<gene>
    <name evidence="9" type="ORF">JOE61_001189</name>
</gene>
<dbReference type="SUPFAM" id="SSF88659">
    <property type="entry name" value="Sigma3 and sigma4 domains of RNA polymerase sigma factors"/>
    <property type="match status" value="1"/>
</dbReference>
<dbReference type="InterPro" id="IPR007627">
    <property type="entry name" value="RNA_pol_sigma70_r2"/>
</dbReference>
<evidence type="ECO:0000256" key="3">
    <source>
        <dbReference type="ARBA" id="ARBA00023082"/>
    </source>
</evidence>
<dbReference type="InterPro" id="IPR036388">
    <property type="entry name" value="WH-like_DNA-bd_sf"/>
</dbReference>
<evidence type="ECO:0000256" key="2">
    <source>
        <dbReference type="ARBA" id="ARBA00023015"/>
    </source>
</evidence>
<keyword evidence="5" id="KW-0804">Transcription</keyword>
<dbReference type="Pfam" id="PF04542">
    <property type="entry name" value="Sigma70_r2"/>
    <property type="match status" value="1"/>
</dbReference>
<sequence length="212" mass="23233">MGTQVEGWAGARRTGRAARTGRPGRSATRPGGDGEGLHDEDAVQAAYLRHGPEIYRFVLRSLGDRGAAEDVTQETFLKAWRHAERYDPALASLRVWLFGIARNVVIDHARAARVRPWQSALAGDEAVQAALHETGGTEGDPSERLVGQWVVEEALSRISEHHRVAIVQTHLRERPYDEVAAELGVPVGTLRSRVFYGLKALRAAMDEMGVAP</sequence>
<dbReference type="InterPro" id="IPR039425">
    <property type="entry name" value="RNA_pol_sigma-70-like"/>
</dbReference>
<comment type="caution">
    <text evidence="9">The sequence shown here is derived from an EMBL/GenBank/DDBJ whole genome shotgun (WGS) entry which is preliminary data.</text>
</comment>
<dbReference type="InterPro" id="IPR013324">
    <property type="entry name" value="RNA_pol_sigma_r3/r4-like"/>
</dbReference>
<dbReference type="CDD" id="cd06171">
    <property type="entry name" value="Sigma70_r4"/>
    <property type="match status" value="1"/>
</dbReference>
<dbReference type="RefSeq" id="WP_193668988.1">
    <property type="nucleotide sequence ID" value="NZ_JACDTV010000007.1"/>
</dbReference>
<keyword evidence="4" id="KW-0238">DNA-binding</keyword>
<evidence type="ECO:0000256" key="6">
    <source>
        <dbReference type="SAM" id="MobiDB-lite"/>
    </source>
</evidence>
<organism evidence="9 10">
    <name type="scientific">Nocardioides salarius</name>
    <dbReference type="NCBI Taxonomy" id="374513"/>
    <lineage>
        <taxon>Bacteria</taxon>
        <taxon>Bacillati</taxon>
        <taxon>Actinomycetota</taxon>
        <taxon>Actinomycetes</taxon>
        <taxon>Propionibacteriales</taxon>
        <taxon>Nocardioidaceae</taxon>
        <taxon>Nocardioides</taxon>
    </lineage>
</organism>
<evidence type="ECO:0000313" key="9">
    <source>
        <dbReference type="EMBL" id="MBM7507375.1"/>
    </source>
</evidence>
<keyword evidence="10" id="KW-1185">Reference proteome</keyword>
<comment type="similarity">
    <text evidence="1">Belongs to the sigma-70 factor family. ECF subfamily.</text>
</comment>
<evidence type="ECO:0000256" key="5">
    <source>
        <dbReference type="ARBA" id="ARBA00023163"/>
    </source>
</evidence>
<keyword evidence="3" id="KW-0731">Sigma factor</keyword>
<dbReference type="PANTHER" id="PTHR43133">
    <property type="entry name" value="RNA POLYMERASE ECF-TYPE SIGMA FACTO"/>
    <property type="match status" value="1"/>
</dbReference>
<dbReference type="SUPFAM" id="SSF88946">
    <property type="entry name" value="Sigma2 domain of RNA polymerase sigma factors"/>
    <property type="match status" value="1"/>
</dbReference>
<evidence type="ECO:0000259" key="8">
    <source>
        <dbReference type="Pfam" id="PF04545"/>
    </source>
</evidence>
<keyword evidence="2" id="KW-0805">Transcription regulation</keyword>
<reference evidence="9 10" key="1">
    <citation type="submission" date="2021-01" db="EMBL/GenBank/DDBJ databases">
        <title>Sequencing the genomes of 1000 actinobacteria strains.</title>
        <authorList>
            <person name="Klenk H.-P."/>
        </authorList>
    </citation>
    <scope>NUCLEOTIDE SEQUENCE [LARGE SCALE GENOMIC DNA]</scope>
    <source>
        <strain evidence="9 10">DSM 18239</strain>
    </source>
</reference>
<dbReference type="InterPro" id="IPR007630">
    <property type="entry name" value="RNA_pol_sigma70_r4"/>
</dbReference>
<dbReference type="Gene3D" id="1.10.1740.10">
    <property type="match status" value="1"/>
</dbReference>
<evidence type="ECO:0000256" key="1">
    <source>
        <dbReference type="ARBA" id="ARBA00010641"/>
    </source>
</evidence>
<evidence type="ECO:0000256" key="4">
    <source>
        <dbReference type="ARBA" id="ARBA00023125"/>
    </source>
</evidence>
<dbReference type="PANTHER" id="PTHR43133:SF52">
    <property type="entry name" value="ECF RNA POLYMERASE SIGMA FACTOR SIGL"/>
    <property type="match status" value="1"/>
</dbReference>
<dbReference type="Gene3D" id="1.10.10.10">
    <property type="entry name" value="Winged helix-like DNA-binding domain superfamily/Winged helix DNA-binding domain"/>
    <property type="match status" value="1"/>
</dbReference>
<evidence type="ECO:0000313" key="10">
    <source>
        <dbReference type="Proteomes" id="UP000732378"/>
    </source>
</evidence>
<dbReference type="InterPro" id="IPR014284">
    <property type="entry name" value="RNA_pol_sigma-70_dom"/>
</dbReference>
<feature type="compositionally biased region" description="Low complexity" evidence="6">
    <location>
        <begin position="7"/>
        <end position="30"/>
    </location>
</feature>
<feature type="region of interest" description="Disordered" evidence="6">
    <location>
        <begin position="1"/>
        <end position="38"/>
    </location>
</feature>
<feature type="domain" description="RNA polymerase sigma-70 region 4" evidence="8">
    <location>
        <begin position="154"/>
        <end position="203"/>
    </location>
</feature>
<accession>A0ABS2M865</accession>
<dbReference type="Proteomes" id="UP000732378">
    <property type="component" value="Unassembled WGS sequence"/>
</dbReference>
<dbReference type="Pfam" id="PF04545">
    <property type="entry name" value="Sigma70_r4"/>
    <property type="match status" value="1"/>
</dbReference>
<proteinExistence type="inferred from homology"/>
<dbReference type="EMBL" id="JAFBBZ010000001">
    <property type="protein sequence ID" value="MBM7507375.1"/>
    <property type="molecule type" value="Genomic_DNA"/>
</dbReference>